<feature type="non-terminal residue" evidence="2">
    <location>
        <position position="1"/>
    </location>
</feature>
<name>A0A0D0D2K9_9AGAM</name>
<organism evidence="2 3">
    <name type="scientific">Paxillus rubicundulus Ve08.2h10</name>
    <dbReference type="NCBI Taxonomy" id="930991"/>
    <lineage>
        <taxon>Eukaryota</taxon>
        <taxon>Fungi</taxon>
        <taxon>Dikarya</taxon>
        <taxon>Basidiomycota</taxon>
        <taxon>Agaricomycotina</taxon>
        <taxon>Agaricomycetes</taxon>
        <taxon>Agaricomycetidae</taxon>
        <taxon>Boletales</taxon>
        <taxon>Paxilineae</taxon>
        <taxon>Paxillaceae</taxon>
        <taxon>Paxillus</taxon>
    </lineage>
</organism>
<feature type="non-terminal residue" evidence="2">
    <location>
        <position position="135"/>
    </location>
</feature>
<gene>
    <name evidence="2" type="ORF">PAXRUDRAFT_70378</name>
</gene>
<keyword evidence="3" id="KW-1185">Reference proteome</keyword>
<reference evidence="2 3" key="1">
    <citation type="submission" date="2014-04" db="EMBL/GenBank/DDBJ databases">
        <authorList>
            <consortium name="DOE Joint Genome Institute"/>
            <person name="Kuo A."/>
            <person name="Kohler A."/>
            <person name="Jargeat P."/>
            <person name="Nagy L.G."/>
            <person name="Floudas D."/>
            <person name="Copeland A."/>
            <person name="Barry K.W."/>
            <person name="Cichocki N."/>
            <person name="Veneault-Fourrey C."/>
            <person name="LaButti K."/>
            <person name="Lindquist E.A."/>
            <person name="Lipzen A."/>
            <person name="Lundell T."/>
            <person name="Morin E."/>
            <person name="Murat C."/>
            <person name="Sun H."/>
            <person name="Tunlid A."/>
            <person name="Henrissat B."/>
            <person name="Grigoriev I.V."/>
            <person name="Hibbett D.S."/>
            <person name="Martin F."/>
            <person name="Nordberg H.P."/>
            <person name="Cantor M.N."/>
            <person name="Hua S.X."/>
        </authorList>
    </citation>
    <scope>NUCLEOTIDE SEQUENCE [LARGE SCALE GENOMIC DNA]</scope>
    <source>
        <strain evidence="2 3">Ve08.2h10</strain>
    </source>
</reference>
<reference evidence="3" key="2">
    <citation type="submission" date="2015-01" db="EMBL/GenBank/DDBJ databases">
        <title>Evolutionary Origins and Diversification of the Mycorrhizal Mutualists.</title>
        <authorList>
            <consortium name="DOE Joint Genome Institute"/>
            <consortium name="Mycorrhizal Genomics Consortium"/>
            <person name="Kohler A."/>
            <person name="Kuo A."/>
            <person name="Nagy L.G."/>
            <person name="Floudas D."/>
            <person name="Copeland A."/>
            <person name="Barry K.W."/>
            <person name="Cichocki N."/>
            <person name="Veneault-Fourrey C."/>
            <person name="LaButti K."/>
            <person name="Lindquist E.A."/>
            <person name="Lipzen A."/>
            <person name="Lundell T."/>
            <person name="Morin E."/>
            <person name="Murat C."/>
            <person name="Riley R."/>
            <person name="Ohm R."/>
            <person name="Sun H."/>
            <person name="Tunlid A."/>
            <person name="Henrissat B."/>
            <person name="Grigoriev I.V."/>
            <person name="Hibbett D.S."/>
            <person name="Martin F."/>
        </authorList>
    </citation>
    <scope>NUCLEOTIDE SEQUENCE [LARGE SCALE GENOMIC DNA]</scope>
    <source>
        <strain evidence="3">Ve08.2h10</strain>
    </source>
</reference>
<protein>
    <recommendedName>
        <fullName evidence="1">Retrotransposon gag domain-containing protein</fullName>
    </recommendedName>
</protein>
<evidence type="ECO:0000313" key="3">
    <source>
        <dbReference type="Proteomes" id="UP000054538"/>
    </source>
</evidence>
<sequence>VQCELNFQDHPCVFWTEKAKVTFAQSYLKGMALKWFKPNLLQMGNPTLHLDWMDDNWEFVFELQTNFRPHDPIGDAEHQLDHLSMHHMKDGQHINKYIIDFNHLATQVQGYGKGALRHHFYDGLPDRIKDKISQV</sequence>
<evidence type="ECO:0000259" key="1">
    <source>
        <dbReference type="Pfam" id="PF03732"/>
    </source>
</evidence>
<dbReference type="Pfam" id="PF03732">
    <property type="entry name" value="Retrotrans_gag"/>
    <property type="match status" value="1"/>
</dbReference>
<dbReference type="AlphaFoldDB" id="A0A0D0D2K9"/>
<dbReference type="InterPro" id="IPR005162">
    <property type="entry name" value="Retrotrans_gag_dom"/>
</dbReference>
<dbReference type="EMBL" id="KN826840">
    <property type="protein sequence ID" value="KIK77766.1"/>
    <property type="molecule type" value="Genomic_DNA"/>
</dbReference>
<dbReference type="HOGENOM" id="CLU_109023_0_0_1"/>
<proteinExistence type="predicted"/>
<dbReference type="STRING" id="930991.A0A0D0D2K9"/>
<feature type="domain" description="Retrotransposon gag" evidence="1">
    <location>
        <begin position="23"/>
        <end position="125"/>
    </location>
</feature>
<dbReference type="OrthoDB" id="2691415at2759"/>
<dbReference type="InParanoid" id="A0A0D0D2K9"/>
<dbReference type="Proteomes" id="UP000054538">
    <property type="component" value="Unassembled WGS sequence"/>
</dbReference>
<accession>A0A0D0D2K9</accession>
<evidence type="ECO:0000313" key="2">
    <source>
        <dbReference type="EMBL" id="KIK77766.1"/>
    </source>
</evidence>